<gene>
    <name evidence="2" type="ORF">HJ536_04585</name>
</gene>
<dbReference type="InterPro" id="IPR029030">
    <property type="entry name" value="Caspase-like_dom_sf"/>
</dbReference>
<name>A0A850PZC1_9RHOB</name>
<evidence type="ECO:0000313" key="3">
    <source>
        <dbReference type="Proteomes" id="UP000592216"/>
    </source>
</evidence>
<dbReference type="GO" id="GO:0004197">
    <property type="term" value="F:cysteine-type endopeptidase activity"/>
    <property type="evidence" value="ECO:0007669"/>
    <property type="project" value="InterPro"/>
</dbReference>
<dbReference type="Gene3D" id="3.40.50.1460">
    <property type="match status" value="1"/>
</dbReference>
<evidence type="ECO:0000259" key="1">
    <source>
        <dbReference type="Pfam" id="PF00656"/>
    </source>
</evidence>
<dbReference type="Pfam" id="PF00656">
    <property type="entry name" value="Peptidase_C14"/>
    <property type="match status" value="1"/>
</dbReference>
<accession>A0A850PZC1</accession>
<organism evidence="2 3">
    <name type="scientific">Donghicola mangrovi</name>
    <dbReference type="NCBI Taxonomy" id="2729614"/>
    <lineage>
        <taxon>Bacteria</taxon>
        <taxon>Pseudomonadati</taxon>
        <taxon>Pseudomonadota</taxon>
        <taxon>Alphaproteobacteria</taxon>
        <taxon>Rhodobacterales</taxon>
        <taxon>Roseobacteraceae</taxon>
        <taxon>Donghicola</taxon>
    </lineage>
</organism>
<feature type="domain" description="Peptidase C14 caspase" evidence="1">
    <location>
        <begin position="4"/>
        <end position="182"/>
    </location>
</feature>
<dbReference type="AlphaFoldDB" id="A0A850PZC1"/>
<dbReference type="Proteomes" id="UP000592216">
    <property type="component" value="Unassembled WGS sequence"/>
</dbReference>
<dbReference type="SUPFAM" id="SSF52129">
    <property type="entry name" value="Caspase-like"/>
    <property type="match status" value="1"/>
</dbReference>
<reference evidence="2 3" key="1">
    <citation type="submission" date="2020-04" db="EMBL/GenBank/DDBJ databases">
        <title>Donghicola sp., a member of the Rhodobacteraceae family isolated from mangrove forest in Thailand.</title>
        <authorList>
            <person name="Charoenyingcharoen P."/>
            <person name="Yukphan P."/>
        </authorList>
    </citation>
    <scope>NUCLEOTIDE SEQUENCE [LARGE SCALE GENOMIC DNA]</scope>
    <source>
        <strain evidence="2 3">B5-SW-15</strain>
    </source>
</reference>
<dbReference type="GO" id="GO:0006508">
    <property type="term" value="P:proteolysis"/>
    <property type="evidence" value="ECO:0007669"/>
    <property type="project" value="InterPro"/>
</dbReference>
<proteinExistence type="predicted"/>
<sequence length="472" mass="53249">MGQSVAVLIGNVEYDELSALACCANDVAQMHILLTETKKFSQIIQFVDEPVSFVKDELRKLTELEGGFEEVFLYFSGHGLSNSDDFYMCFKGFKEFSPNSTGLSRSDAFELVRNFNANLSVVVIDACEAGRNLIKNDVPPLARAMKSGFTNFVQISSCTENQFSLAGESISLFTEEFIKACLFKEQGAVYYTDVENALRDAFLRHPGQTPHFIRQGTSQEKFCDDASRLNEFRTGFWASQDEHETQEETAPAATAIALAKAVIENIETKVPSKEDAQAFIDGVFKTALNRNSLAPEIADFFKIRTVKYDDFHYVQNKKSVISLLSRRGGSDSFVESDVTKKKRRQPFGEFGLGTLAFLGMPDEYDETYHLLNHSKLEAVHVGIYFEPSYMALNRIFSEIVFLPRLTECLILTCNSKERRSGWGSFNEYEGTKEWKWSHHAWSDDPAEVAKEYVSDPFDFTTAYVLSFGEQGC</sequence>
<dbReference type="InterPro" id="IPR011600">
    <property type="entry name" value="Pept_C14_caspase"/>
</dbReference>
<evidence type="ECO:0000313" key="2">
    <source>
        <dbReference type="EMBL" id="NVO22627.1"/>
    </source>
</evidence>
<comment type="caution">
    <text evidence="2">The sequence shown here is derived from an EMBL/GenBank/DDBJ whole genome shotgun (WGS) entry which is preliminary data.</text>
</comment>
<dbReference type="EMBL" id="JABCJE010000002">
    <property type="protein sequence ID" value="NVO22627.1"/>
    <property type="molecule type" value="Genomic_DNA"/>
</dbReference>
<dbReference type="RefSeq" id="WP_177156845.1">
    <property type="nucleotide sequence ID" value="NZ_JABCJE010000002.1"/>
</dbReference>
<protein>
    <submittedName>
        <fullName evidence="2">Caspase family protein</fullName>
    </submittedName>
</protein>